<proteinExistence type="predicted"/>
<gene>
    <name evidence="11" type="ORF">A2983_02275</name>
</gene>
<evidence type="ECO:0000256" key="3">
    <source>
        <dbReference type="ARBA" id="ARBA00022598"/>
    </source>
</evidence>
<evidence type="ECO:0000313" key="11">
    <source>
        <dbReference type="EMBL" id="OGH78255.1"/>
    </source>
</evidence>
<evidence type="ECO:0000256" key="4">
    <source>
        <dbReference type="ARBA" id="ARBA00022741"/>
    </source>
</evidence>
<evidence type="ECO:0000256" key="1">
    <source>
        <dbReference type="ARBA" id="ARBA00012831"/>
    </source>
</evidence>
<dbReference type="EC" id="6.1.1.15" evidence="1"/>
<dbReference type="PANTHER" id="PTHR42753">
    <property type="entry name" value="MITOCHONDRIAL RIBOSOME PROTEIN L39/PROLYL-TRNA LIGASE FAMILY MEMBER"/>
    <property type="match status" value="1"/>
</dbReference>
<protein>
    <recommendedName>
        <fullName evidence="2">Proline--tRNA ligase</fullName>
        <ecNumber evidence="1">6.1.1.15</ecNumber>
    </recommendedName>
    <alternativeName>
        <fullName evidence="8">Prolyl-tRNA synthetase</fullName>
    </alternativeName>
</protein>
<dbReference type="Pfam" id="PF00587">
    <property type="entry name" value="tRNA-synt_2b"/>
    <property type="match status" value="1"/>
</dbReference>
<dbReference type="InterPro" id="IPR045864">
    <property type="entry name" value="aa-tRNA-synth_II/BPL/LPL"/>
</dbReference>
<dbReference type="GO" id="GO:0005524">
    <property type="term" value="F:ATP binding"/>
    <property type="evidence" value="ECO:0007669"/>
    <property type="project" value="UniProtKB-KW"/>
</dbReference>
<dbReference type="PRINTS" id="PR01046">
    <property type="entry name" value="TRNASYNTHPRO"/>
</dbReference>
<keyword evidence="7" id="KW-0030">Aminoacyl-tRNA synthetase</keyword>
<keyword evidence="5" id="KW-0067">ATP-binding</keyword>
<feature type="domain" description="Aminoacyl-transfer RNA synthetases class-II family profile" evidence="10">
    <location>
        <begin position="38"/>
        <end position="316"/>
    </location>
</feature>
<dbReference type="EMBL" id="MFQH01000015">
    <property type="protein sequence ID" value="OGH78255.1"/>
    <property type="molecule type" value="Genomic_DNA"/>
</dbReference>
<dbReference type="PANTHER" id="PTHR42753:SF2">
    <property type="entry name" value="PROLINE--TRNA LIGASE"/>
    <property type="match status" value="1"/>
</dbReference>
<dbReference type="InterPro" id="IPR044140">
    <property type="entry name" value="ProRS_anticodon_short"/>
</dbReference>
<evidence type="ECO:0000256" key="6">
    <source>
        <dbReference type="ARBA" id="ARBA00022917"/>
    </source>
</evidence>
<dbReference type="InterPro" id="IPR004154">
    <property type="entry name" value="Anticodon-bd"/>
</dbReference>
<evidence type="ECO:0000256" key="7">
    <source>
        <dbReference type="ARBA" id="ARBA00023146"/>
    </source>
</evidence>
<dbReference type="Pfam" id="PF03129">
    <property type="entry name" value="HGTP_anticodon"/>
    <property type="match status" value="1"/>
</dbReference>
<comment type="caution">
    <text evidence="11">The sequence shown here is derived from an EMBL/GenBank/DDBJ whole genome shotgun (WGS) entry which is preliminary data.</text>
</comment>
<dbReference type="InterPro" id="IPR050062">
    <property type="entry name" value="Pro-tRNA_synthetase"/>
</dbReference>
<dbReference type="GO" id="GO:0004827">
    <property type="term" value="F:proline-tRNA ligase activity"/>
    <property type="evidence" value="ECO:0007669"/>
    <property type="project" value="UniProtKB-EC"/>
</dbReference>
<keyword evidence="6" id="KW-0648">Protein biosynthesis</keyword>
<keyword evidence="4" id="KW-0547">Nucleotide-binding</keyword>
<dbReference type="InterPro" id="IPR006195">
    <property type="entry name" value="aa-tRNA-synth_II"/>
</dbReference>
<name>A0A1F6N2N7_9BACT</name>
<evidence type="ECO:0000259" key="10">
    <source>
        <dbReference type="PROSITE" id="PS50862"/>
    </source>
</evidence>
<evidence type="ECO:0000256" key="8">
    <source>
        <dbReference type="ARBA" id="ARBA00029731"/>
    </source>
</evidence>
<dbReference type="CDD" id="cd00861">
    <property type="entry name" value="ProRS_anticodon_short"/>
    <property type="match status" value="1"/>
</dbReference>
<dbReference type="GO" id="GO:0005829">
    <property type="term" value="C:cytosol"/>
    <property type="evidence" value="ECO:0007669"/>
    <property type="project" value="TreeGrafter"/>
</dbReference>
<evidence type="ECO:0000256" key="9">
    <source>
        <dbReference type="ARBA" id="ARBA00047671"/>
    </source>
</evidence>
<dbReference type="SUPFAM" id="SSF55681">
    <property type="entry name" value="Class II aaRS and biotin synthetases"/>
    <property type="match status" value="1"/>
</dbReference>
<dbReference type="InterPro" id="IPR002314">
    <property type="entry name" value="aa-tRNA-synt_IIb"/>
</dbReference>
<evidence type="ECO:0000313" key="12">
    <source>
        <dbReference type="Proteomes" id="UP000177040"/>
    </source>
</evidence>
<comment type="catalytic activity">
    <reaction evidence="9">
        <text>tRNA(Pro) + L-proline + ATP = L-prolyl-tRNA(Pro) + AMP + diphosphate</text>
        <dbReference type="Rhea" id="RHEA:14305"/>
        <dbReference type="Rhea" id="RHEA-COMP:9700"/>
        <dbReference type="Rhea" id="RHEA-COMP:9702"/>
        <dbReference type="ChEBI" id="CHEBI:30616"/>
        <dbReference type="ChEBI" id="CHEBI:33019"/>
        <dbReference type="ChEBI" id="CHEBI:60039"/>
        <dbReference type="ChEBI" id="CHEBI:78442"/>
        <dbReference type="ChEBI" id="CHEBI:78532"/>
        <dbReference type="ChEBI" id="CHEBI:456215"/>
        <dbReference type="EC" id="6.1.1.15"/>
    </reaction>
</comment>
<dbReference type="AlphaFoldDB" id="A0A1F6N2N7"/>
<evidence type="ECO:0000256" key="5">
    <source>
        <dbReference type="ARBA" id="ARBA00022840"/>
    </source>
</evidence>
<dbReference type="SUPFAM" id="SSF52954">
    <property type="entry name" value="Class II aaRS ABD-related"/>
    <property type="match status" value="1"/>
</dbReference>
<dbReference type="InterPro" id="IPR036621">
    <property type="entry name" value="Anticodon-bd_dom_sf"/>
</dbReference>
<dbReference type="Gene3D" id="3.30.930.10">
    <property type="entry name" value="Bira Bifunctional Protein, Domain 2"/>
    <property type="match status" value="1"/>
</dbReference>
<sequence>MRQSQLFTKTQKQVSEEEVSVNAQLLMRAGFVDRLFAGVYTMLPLGLRVLAKIENIIRAEMNRVGGQEVLMPALHPKENWLATGRWDALDVLFKLNGSGDKEYALGASHEEVVTPLVKKFAFSYKDLPQAVYQIQTKFRNEARAKSGILRGREFRMKDMYSFHHNQADLDEYYSQMIEAYWRVYTRCGIREQTYLTFASGGTFSQYSHEYQTVTNAGEDLIYVCDQCQIAINQEIIADTNNACGQCKNTDLRQVKAIEVGNIFKLGTKYSAPFNFTYTDENNTSQPVIMGCYGIGPSRVMGTIVEVHHDDKGIIWPAEVAPFTIHLISLCQTSNDVTMANELYKKLTDAGIEVLYDDRPDARAGEKFADSDLLGIPLRVIVSAKTIAAHTVEVKPRSSAESSLTPLTEFLARYV</sequence>
<dbReference type="InterPro" id="IPR002316">
    <property type="entry name" value="Pro-tRNA-ligase_IIa"/>
</dbReference>
<keyword evidence="3" id="KW-0436">Ligase</keyword>
<evidence type="ECO:0000256" key="2">
    <source>
        <dbReference type="ARBA" id="ARBA00019110"/>
    </source>
</evidence>
<accession>A0A1F6N2N7</accession>
<dbReference type="PROSITE" id="PS50862">
    <property type="entry name" value="AA_TRNA_LIGASE_II"/>
    <property type="match status" value="1"/>
</dbReference>
<dbReference type="GO" id="GO:0006433">
    <property type="term" value="P:prolyl-tRNA aminoacylation"/>
    <property type="evidence" value="ECO:0007669"/>
    <property type="project" value="InterPro"/>
</dbReference>
<reference evidence="11 12" key="1">
    <citation type="journal article" date="2016" name="Nat. Commun.">
        <title>Thousands of microbial genomes shed light on interconnected biogeochemical processes in an aquifer system.</title>
        <authorList>
            <person name="Anantharaman K."/>
            <person name="Brown C.T."/>
            <person name="Hug L.A."/>
            <person name="Sharon I."/>
            <person name="Castelle C.J."/>
            <person name="Probst A.J."/>
            <person name="Thomas B.C."/>
            <person name="Singh A."/>
            <person name="Wilkins M.J."/>
            <person name="Karaoz U."/>
            <person name="Brodie E.L."/>
            <person name="Williams K.H."/>
            <person name="Hubbard S.S."/>
            <person name="Banfield J.F."/>
        </authorList>
    </citation>
    <scope>NUCLEOTIDE SEQUENCE [LARGE SCALE GENOMIC DNA]</scope>
</reference>
<dbReference type="Gene3D" id="3.40.50.800">
    <property type="entry name" value="Anticodon-binding domain"/>
    <property type="match status" value="1"/>
</dbReference>
<organism evidence="11 12">
    <name type="scientific">Candidatus Magasanikbacteria bacterium RIFCSPLOWO2_01_FULL_40_15</name>
    <dbReference type="NCBI Taxonomy" id="1798686"/>
    <lineage>
        <taxon>Bacteria</taxon>
        <taxon>Candidatus Magasanikiibacteriota</taxon>
    </lineage>
</organism>
<dbReference type="Proteomes" id="UP000177040">
    <property type="component" value="Unassembled WGS sequence"/>
</dbReference>